<evidence type="ECO:0000313" key="3">
    <source>
        <dbReference type="Proteomes" id="UP000278327"/>
    </source>
</evidence>
<dbReference type="Proteomes" id="UP000278327">
    <property type="component" value="Unassembled WGS sequence"/>
</dbReference>
<dbReference type="EMBL" id="QICA01000009">
    <property type="protein sequence ID" value="RNL37928.1"/>
    <property type="molecule type" value="Genomic_DNA"/>
</dbReference>
<reference evidence="2 3" key="1">
    <citation type="journal article" date="2019" name="Microbiol. Resour. Announc.">
        <title>Draft Genome Sequences of Type Strains of Gordonibacter faecihominis, Paraeggerthella hongkongensis, Parvibacter caecicola,Slackia equolifaciens, Slackia faecicanis, and Slackia isoflavoniconvertens.</title>
        <authorList>
            <person name="Danylec N."/>
            <person name="Stoll D.A."/>
            <person name="Dotsch A."/>
            <person name="Huch M."/>
        </authorList>
    </citation>
    <scope>NUCLEOTIDE SEQUENCE [LARGE SCALE GENOMIC DNA]</scope>
    <source>
        <strain evidence="2 3">DSM 18785</strain>
    </source>
</reference>
<sequence length="82" mass="9611">MTAYKIAFDTVNGRRIIGDVQSIRMLEDGSWELAIQPYAIFTEILHGGAFRRKRKALARSRRNNMAVKRCVHGRTHRTRRKR</sequence>
<keyword evidence="3" id="KW-1185">Reference proteome</keyword>
<accession>A0A3N0ATF9</accession>
<proteinExistence type="predicted"/>
<feature type="region of interest" description="Disordered" evidence="1">
    <location>
        <begin position="61"/>
        <end position="82"/>
    </location>
</feature>
<name>A0A3N0ATF9_9ACTN</name>
<gene>
    <name evidence="2" type="ORF">DMP10_06600</name>
</gene>
<dbReference type="AlphaFoldDB" id="A0A3N0ATF9"/>
<evidence type="ECO:0000256" key="1">
    <source>
        <dbReference type="SAM" id="MobiDB-lite"/>
    </source>
</evidence>
<evidence type="ECO:0000313" key="2">
    <source>
        <dbReference type="EMBL" id="RNL37928.1"/>
    </source>
</evidence>
<dbReference type="RefSeq" id="WP_117284401.1">
    <property type="nucleotide sequence ID" value="NZ_JAMTCE010000006.1"/>
</dbReference>
<feature type="compositionally biased region" description="Basic residues" evidence="1">
    <location>
        <begin position="69"/>
        <end position="82"/>
    </location>
</feature>
<organism evidence="2 3">
    <name type="scientific">Adlercreutzia equolifaciens subsp. celatus DSM 18785</name>
    <dbReference type="NCBI Taxonomy" id="1121021"/>
    <lineage>
        <taxon>Bacteria</taxon>
        <taxon>Bacillati</taxon>
        <taxon>Actinomycetota</taxon>
        <taxon>Coriobacteriia</taxon>
        <taxon>Eggerthellales</taxon>
        <taxon>Eggerthellaceae</taxon>
        <taxon>Adlercreutzia</taxon>
    </lineage>
</organism>
<comment type="caution">
    <text evidence="2">The sequence shown here is derived from an EMBL/GenBank/DDBJ whole genome shotgun (WGS) entry which is preliminary data.</text>
</comment>
<protein>
    <submittedName>
        <fullName evidence="2">Uncharacterized protein</fullName>
    </submittedName>
</protein>